<proteinExistence type="predicted"/>
<sequence length="57" mass="6475">MASTRGDRWKQQYPRLQRRLNPYDCDTATDDNDVRDGTRNGSSKGTVETVADDLKSL</sequence>
<evidence type="ECO:0000256" key="1">
    <source>
        <dbReference type="SAM" id="MobiDB-lite"/>
    </source>
</evidence>
<evidence type="ECO:0000313" key="3">
    <source>
        <dbReference type="Proteomes" id="UP000002630"/>
    </source>
</evidence>
<feature type="region of interest" description="Disordered" evidence="1">
    <location>
        <begin position="1"/>
        <end position="57"/>
    </location>
</feature>
<organism evidence="2 3">
    <name type="scientific">Ectocarpus siliculosus</name>
    <name type="common">Brown alga</name>
    <name type="synonym">Conferva siliculosa</name>
    <dbReference type="NCBI Taxonomy" id="2880"/>
    <lineage>
        <taxon>Eukaryota</taxon>
        <taxon>Sar</taxon>
        <taxon>Stramenopiles</taxon>
        <taxon>Ochrophyta</taxon>
        <taxon>PX clade</taxon>
        <taxon>Phaeophyceae</taxon>
        <taxon>Ectocarpales</taxon>
        <taxon>Ectocarpaceae</taxon>
        <taxon>Ectocarpus</taxon>
    </lineage>
</organism>
<dbReference type="EMBL" id="FN649760">
    <property type="protein sequence ID" value="CBJ33894.1"/>
    <property type="molecule type" value="Genomic_DNA"/>
</dbReference>
<accession>D7G5V0</accession>
<gene>
    <name evidence="2" type="ORF">Esi_0675_0005</name>
</gene>
<reference evidence="2 3" key="1">
    <citation type="journal article" date="2010" name="Nature">
        <title>The Ectocarpus genome and the independent evolution of multicellularity in brown algae.</title>
        <authorList>
            <person name="Cock J.M."/>
            <person name="Sterck L."/>
            <person name="Rouze P."/>
            <person name="Scornet D."/>
            <person name="Allen A.E."/>
            <person name="Amoutzias G."/>
            <person name="Anthouard V."/>
            <person name="Artiguenave F."/>
            <person name="Aury J.M."/>
            <person name="Badger J.H."/>
            <person name="Beszteri B."/>
            <person name="Billiau K."/>
            <person name="Bonnet E."/>
            <person name="Bothwell J.H."/>
            <person name="Bowler C."/>
            <person name="Boyen C."/>
            <person name="Brownlee C."/>
            <person name="Carrano C.J."/>
            <person name="Charrier B."/>
            <person name="Cho G.Y."/>
            <person name="Coelho S.M."/>
            <person name="Collen J."/>
            <person name="Corre E."/>
            <person name="Da Silva C."/>
            <person name="Delage L."/>
            <person name="Delaroque N."/>
            <person name="Dittami S.M."/>
            <person name="Doulbeau S."/>
            <person name="Elias M."/>
            <person name="Farnham G."/>
            <person name="Gachon C.M."/>
            <person name="Gschloessl B."/>
            <person name="Heesch S."/>
            <person name="Jabbari K."/>
            <person name="Jubin C."/>
            <person name="Kawai H."/>
            <person name="Kimura K."/>
            <person name="Kloareg B."/>
            <person name="Kupper F.C."/>
            <person name="Lang D."/>
            <person name="Le Bail A."/>
            <person name="Leblanc C."/>
            <person name="Lerouge P."/>
            <person name="Lohr M."/>
            <person name="Lopez P.J."/>
            <person name="Martens C."/>
            <person name="Maumus F."/>
            <person name="Michel G."/>
            <person name="Miranda-Saavedra D."/>
            <person name="Morales J."/>
            <person name="Moreau H."/>
            <person name="Motomura T."/>
            <person name="Nagasato C."/>
            <person name="Napoli C.A."/>
            <person name="Nelson D.R."/>
            <person name="Nyvall-Collen P."/>
            <person name="Peters A.F."/>
            <person name="Pommier C."/>
            <person name="Potin P."/>
            <person name="Poulain J."/>
            <person name="Quesneville H."/>
            <person name="Read B."/>
            <person name="Rensing S.A."/>
            <person name="Ritter A."/>
            <person name="Rousvoal S."/>
            <person name="Samanta M."/>
            <person name="Samson G."/>
            <person name="Schroeder D.C."/>
            <person name="Segurens B."/>
            <person name="Strittmatter M."/>
            <person name="Tonon T."/>
            <person name="Tregear J.W."/>
            <person name="Valentin K."/>
            <person name="von Dassow P."/>
            <person name="Yamagishi T."/>
            <person name="Van de Peer Y."/>
            <person name="Wincker P."/>
        </authorList>
    </citation>
    <scope>NUCLEOTIDE SEQUENCE [LARGE SCALE GENOMIC DNA]</scope>
    <source>
        <strain evidence="3">Ec32 / CCAP1310/4</strain>
    </source>
</reference>
<name>D7G5V0_ECTSI</name>
<evidence type="ECO:0000313" key="2">
    <source>
        <dbReference type="EMBL" id="CBJ33894.1"/>
    </source>
</evidence>
<dbReference type="AlphaFoldDB" id="D7G5V0"/>
<dbReference type="Proteomes" id="UP000002630">
    <property type="component" value="Unassembled WGS sequence"/>
</dbReference>
<protein>
    <submittedName>
        <fullName evidence="2">Uncharacterized protein</fullName>
    </submittedName>
</protein>
<dbReference type="InParanoid" id="D7G5V0"/>
<feature type="compositionally biased region" description="Basic and acidic residues" evidence="1">
    <location>
        <begin position="1"/>
        <end position="10"/>
    </location>
</feature>
<keyword evidence="3" id="KW-1185">Reference proteome</keyword>